<reference evidence="3" key="1">
    <citation type="submission" date="2021-05" db="EMBL/GenBank/DDBJ databases">
        <title>The genome of the haptophyte Pavlova lutheri (Diacronema luteri, Pavlovales) - a model for lipid biosynthesis in eukaryotic algae.</title>
        <authorList>
            <person name="Hulatt C.J."/>
            <person name="Posewitz M.C."/>
        </authorList>
    </citation>
    <scope>NUCLEOTIDE SEQUENCE</scope>
    <source>
        <strain evidence="3">NIVA-4/92</strain>
    </source>
</reference>
<comment type="caution">
    <text evidence="3">The sequence shown here is derived from an EMBL/GenBank/DDBJ whole genome shotgun (WGS) entry which is preliminary data.</text>
</comment>
<proteinExistence type="predicted"/>
<dbReference type="EMBL" id="JAGTXO010000016">
    <property type="protein sequence ID" value="KAG8463490.1"/>
    <property type="molecule type" value="Genomic_DNA"/>
</dbReference>
<dbReference type="Pfam" id="PF03629">
    <property type="entry name" value="SASA"/>
    <property type="match status" value="1"/>
</dbReference>
<keyword evidence="1" id="KW-0378">Hydrolase</keyword>
<dbReference type="InterPro" id="IPR005181">
    <property type="entry name" value="SASA"/>
</dbReference>
<evidence type="ECO:0000259" key="2">
    <source>
        <dbReference type="Pfam" id="PF03629"/>
    </source>
</evidence>
<dbReference type="GO" id="GO:0016787">
    <property type="term" value="F:hydrolase activity"/>
    <property type="evidence" value="ECO:0007669"/>
    <property type="project" value="UniProtKB-KW"/>
</dbReference>
<dbReference type="OMA" id="DMPYVKC"/>
<evidence type="ECO:0000313" key="4">
    <source>
        <dbReference type="Proteomes" id="UP000751190"/>
    </source>
</evidence>
<evidence type="ECO:0000256" key="1">
    <source>
        <dbReference type="ARBA" id="ARBA00022801"/>
    </source>
</evidence>
<dbReference type="Gene3D" id="3.40.50.1110">
    <property type="entry name" value="SGNH hydrolase"/>
    <property type="match status" value="1"/>
</dbReference>
<gene>
    <name evidence="3" type="ORF">KFE25_005001</name>
</gene>
<accession>A0A8J6CBA3</accession>
<name>A0A8J6CBA3_DIALT</name>
<dbReference type="SUPFAM" id="SSF52266">
    <property type="entry name" value="SGNH hydrolase"/>
    <property type="match status" value="1"/>
</dbReference>
<dbReference type="OrthoDB" id="1487282at2759"/>
<dbReference type="PANTHER" id="PTHR31988">
    <property type="entry name" value="ESTERASE, PUTATIVE (DUF303)-RELATED"/>
    <property type="match status" value="1"/>
</dbReference>
<keyword evidence="4" id="KW-1185">Reference proteome</keyword>
<dbReference type="PANTHER" id="PTHR31988:SF19">
    <property type="entry name" value="9-O-ACETYL-N-ACETYLNEURAMINIC ACID DEACETYLASE-RELATED"/>
    <property type="match status" value="1"/>
</dbReference>
<organism evidence="3 4">
    <name type="scientific">Diacronema lutheri</name>
    <name type="common">Unicellular marine alga</name>
    <name type="synonym">Monochrysis lutheri</name>
    <dbReference type="NCBI Taxonomy" id="2081491"/>
    <lineage>
        <taxon>Eukaryota</taxon>
        <taxon>Haptista</taxon>
        <taxon>Haptophyta</taxon>
        <taxon>Pavlovophyceae</taxon>
        <taxon>Pavlovales</taxon>
        <taxon>Pavlovaceae</taxon>
        <taxon>Diacronema</taxon>
    </lineage>
</organism>
<dbReference type="InterPro" id="IPR036514">
    <property type="entry name" value="SGNH_hydro_sf"/>
</dbReference>
<sequence length="344" mass="34752">MPMVRHDGGVGHSAEDGVFVFLLAGQSNMSGRGTLPSPSAAAAFADPRIRVWRGPDGWAPAADPLHADKPTAGVGPGLAFARAVLARLGEGAEIRLVPAAVGGSEIARWSPRGGDLFDAAAAAARAALAASDERDGLARSDEPPKLAGILWHQGESDAVSAALATAYAPALRELLAALPGACGSAGAAIVLGELGLGFLDTSRGGRFEHAPSVNGAICAVVADAVATGARVGLVSARGLVDRGDRLHFSSGSAELLGERYARRWLQLAVPRAVAGAGENNAEGGLFADGKLDPPLLCASPAALALGGRRPESNVEGESHSFFECDAQLGAGGTRPPQTEATMLS</sequence>
<evidence type="ECO:0000313" key="3">
    <source>
        <dbReference type="EMBL" id="KAG8463490.1"/>
    </source>
</evidence>
<dbReference type="InterPro" id="IPR052940">
    <property type="entry name" value="Carb_Esterase_6"/>
</dbReference>
<dbReference type="Proteomes" id="UP000751190">
    <property type="component" value="Unassembled WGS sequence"/>
</dbReference>
<protein>
    <recommendedName>
        <fullName evidence="2">Sialate O-acetylesterase domain-containing protein</fullName>
    </recommendedName>
</protein>
<dbReference type="AlphaFoldDB" id="A0A8J6CBA3"/>
<feature type="domain" description="Sialate O-acetylesterase" evidence="2">
    <location>
        <begin position="20"/>
        <end position="265"/>
    </location>
</feature>